<evidence type="ECO:0000256" key="1">
    <source>
        <dbReference type="SAM" id="MobiDB-lite"/>
    </source>
</evidence>
<organism evidence="3 4">
    <name type="scientific">Triparma laevis f. longispina</name>
    <dbReference type="NCBI Taxonomy" id="1714387"/>
    <lineage>
        <taxon>Eukaryota</taxon>
        <taxon>Sar</taxon>
        <taxon>Stramenopiles</taxon>
        <taxon>Ochrophyta</taxon>
        <taxon>Bolidophyceae</taxon>
        <taxon>Parmales</taxon>
        <taxon>Triparmaceae</taxon>
        <taxon>Triparma</taxon>
    </lineage>
</organism>
<dbReference type="PROSITE" id="PS50076">
    <property type="entry name" value="DNAJ_2"/>
    <property type="match status" value="1"/>
</dbReference>
<protein>
    <recommendedName>
        <fullName evidence="2">J domain-containing protein</fullName>
    </recommendedName>
</protein>
<dbReference type="InterPro" id="IPR044713">
    <property type="entry name" value="DNJA1/2-like"/>
</dbReference>
<dbReference type="InterPro" id="IPR002939">
    <property type="entry name" value="DnaJ_C"/>
</dbReference>
<dbReference type="CDD" id="cd06257">
    <property type="entry name" value="DnaJ"/>
    <property type="match status" value="1"/>
</dbReference>
<dbReference type="GO" id="GO:0006457">
    <property type="term" value="P:protein folding"/>
    <property type="evidence" value="ECO:0007669"/>
    <property type="project" value="InterPro"/>
</dbReference>
<keyword evidence="4" id="KW-1185">Reference proteome</keyword>
<feature type="region of interest" description="Disordered" evidence="1">
    <location>
        <begin position="354"/>
        <end position="421"/>
    </location>
</feature>
<dbReference type="InterPro" id="IPR036869">
    <property type="entry name" value="J_dom_sf"/>
</dbReference>
<evidence type="ECO:0000313" key="3">
    <source>
        <dbReference type="EMBL" id="GMH72215.1"/>
    </source>
</evidence>
<accession>A0A9W7EBQ6</accession>
<dbReference type="CDD" id="cd10747">
    <property type="entry name" value="DnaJ_C"/>
    <property type="match status" value="1"/>
</dbReference>
<dbReference type="Gene3D" id="1.10.287.110">
    <property type="entry name" value="DnaJ domain"/>
    <property type="match status" value="1"/>
</dbReference>
<dbReference type="GO" id="GO:0030544">
    <property type="term" value="F:Hsp70 protein binding"/>
    <property type="evidence" value="ECO:0007669"/>
    <property type="project" value="InterPro"/>
</dbReference>
<dbReference type="InterPro" id="IPR001623">
    <property type="entry name" value="DnaJ_domain"/>
</dbReference>
<proteinExistence type="predicted"/>
<dbReference type="SUPFAM" id="SSF49493">
    <property type="entry name" value="HSP40/DnaJ peptide-binding domain"/>
    <property type="match status" value="2"/>
</dbReference>
<name>A0A9W7EBQ6_9STRA</name>
<dbReference type="OrthoDB" id="550424at2759"/>
<dbReference type="AlphaFoldDB" id="A0A9W7EBQ6"/>
<dbReference type="SUPFAM" id="SSF46565">
    <property type="entry name" value="Chaperone J-domain"/>
    <property type="match status" value="1"/>
</dbReference>
<dbReference type="Pfam" id="PF00226">
    <property type="entry name" value="DnaJ"/>
    <property type="match status" value="1"/>
</dbReference>
<sequence length="421" mass="46166">MKKAAVLLLATTPIHSTPTSYHPPLHLPSPLLIRGGWSRPSDGPQASGYSGTRDKKYYEILGVGVDATGKEITKKYRRLCVKHHPDKNGGDRTKFDEISKAYDTLSDPEKRKMYDQLGESYDDPTKNPFSGSGVGGGNPFAGMGGMNFGGMGGMNGMSQEDILRNIFSQNRPMKHKNVHYNLHISLKDLYNGASKKVTIAKPVGRGVTEKETVKVKIRRGLMTNSHIILKDTISYLPDVSPGSIIFNVLETNDSEFERVNNDLKIKVEVCLTESLCGWKKRVKHLDEREIVIEGKAGVGNGEVLVVEGEGMPVLGGRGFGRLFVEVKVKMPEVGRGREEVAEFLGEELIEEIAETEPSKAAQPSRLSSFGSDKRGVLPNPPSDDDSDSDPRFGSGFQEGFFDYRGNGFGPREGSNVQCAQM</sequence>
<dbReference type="GO" id="GO:0051082">
    <property type="term" value="F:unfolded protein binding"/>
    <property type="evidence" value="ECO:0007669"/>
    <property type="project" value="InterPro"/>
</dbReference>
<dbReference type="PRINTS" id="PR00625">
    <property type="entry name" value="JDOMAIN"/>
</dbReference>
<dbReference type="PROSITE" id="PS00636">
    <property type="entry name" value="DNAJ_1"/>
    <property type="match status" value="1"/>
</dbReference>
<dbReference type="InterPro" id="IPR008971">
    <property type="entry name" value="HSP40/DnaJ_pept-bd"/>
</dbReference>
<gene>
    <name evidence="3" type="ORF">TrLO_g7150</name>
</gene>
<dbReference type="Proteomes" id="UP001165122">
    <property type="component" value="Unassembled WGS sequence"/>
</dbReference>
<dbReference type="Gene3D" id="2.60.260.20">
    <property type="entry name" value="Urease metallochaperone UreE, N-terminal domain"/>
    <property type="match status" value="2"/>
</dbReference>
<feature type="domain" description="J" evidence="2">
    <location>
        <begin position="56"/>
        <end position="118"/>
    </location>
</feature>
<evidence type="ECO:0000313" key="4">
    <source>
        <dbReference type="Proteomes" id="UP001165122"/>
    </source>
</evidence>
<comment type="caution">
    <text evidence="3">The sequence shown here is derived from an EMBL/GenBank/DDBJ whole genome shotgun (WGS) entry which is preliminary data.</text>
</comment>
<evidence type="ECO:0000259" key="2">
    <source>
        <dbReference type="PROSITE" id="PS50076"/>
    </source>
</evidence>
<dbReference type="PANTHER" id="PTHR43888">
    <property type="entry name" value="DNAJ-LIKE-2, ISOFORM A-RELATED"/>
    <property type="match status" value="1"/>
</dbReference>
<dbReference type="Pfam" id="PF01556">
    <property type="entry name" value="DnaJ_C"/>
    <property type="match status" value="1"/>
</dbReference>
<dbReference type="InterPro" id="IPR018253">
    <property type="entry name" value="DnaJ_domain_CS"/>
</dbReference>
<dbReference type="SMART" id="SM00271">
    <property type="entry name" value="DnaJ"/>
    <property type="match status" value="1"/>
</dbReference>
<dbReference type="EMBL" id="BRXW01000650">
    <property type="protein sequence ID" value="GMH72215.1"/>
    <property type="molecule type" value="Genomic_DNA"/>
</dbReference>
<reference evidence="4" key="1">
    <citation type="journal article" date="2023" name="Commun. Biol.">
        <title>Genome analysis of Parmales, the sister group of diatoms, reveals the evolutionary specialization of diatoms from phago-mixotrophs to photoautotrophs.</title>
        <authorList>
            <person name="Ban H."/>
            <person name="Sato S."/>
            <person name="Yoshikawa S."/>
            <person name="Yamada K."/>
            <person name="Nakamura Y."/>
            <person name="Ichinomiya M."/>
            <person name="Sato N."/>
            <person name="Blanc-Mathieu R."/>
            <person name="Endo H."/>
            <person name="Kuwata A."/>
            <person name="Ogata H."/>
        </authorList>
    </citation>
    <scope>NUCLEOTIDE SEQUENCE [LARGE SCALE GENOMIC DNA]</scope>
    <source>
        <strain evidence="4">NIES 3700</strain>
    </source>
</reference>